<evidence type="ECO:0000313" key="4">
    <source>
        <dbReference type="Proteomes" id="UP001187682"/>
    </source>
</evidence>
<feature type="chain" id="PRO_5042150079" evidence="2">
    <location>
        <begin position="22"/>
        <end position="237"/>
    </location>
</feature>
<keyword evidence="2" id="KW-0732">Signal</keyword>
<organism evidence="3 4">
    <name type="scientific">Cephalotrichum gorgonifer</name>
    <dbReference type="NCBI Taxonomy" id="2041049"/>
    <lineage>
        <taxon>Eukaryota</taxon>
        <taxon>Fungi</taxon>
        <taxon>Dikarya</taxon>
        <taxon>Ascomycota</taxon>
        <taxon>Pezizomycotina</taxon>
        <taxon>Sordariomycetes</taxon>
        <taxon>Hypocreomycetidae</taxon>
        <taxon>Microascales</taxon>
        <taxon>Microascaceae</taxon>
        <taxon>Cephalotrichum</taxon>
    </lineage>
</organism>
<evidence type="ECO:0000256" key="1">
    <source>
        <dbReference type="SAM" id="MobiDB-lite"/>
    </source>
</evidence>
<gene>
    <name evidence="3" type="ORF">DNG_01116</name>
</gene>
<accession>A0AAE8SRC7</accession>
<proteinExistence type="predicted"/>
<protein>
    <submittedName>
        <fullName evidence="3">Uncharacterized protein</fullName>
    </submittedName>
</protein>
<feature type="signal peptide" evidence="2">
    <location>
        <begin position="1"/>
        <end position="21"/>
    </location>
</feature>
<dbReference type="Proteomes" id="UP001187682">
    <property type="component" value="Unassembled WGS sequence"/>
</dbReference>
<keyword evidence="4" id="KW-1185">Reference proteome</keyword>
<dbReference type="AlphaFoldDB" id="A0AAE8SRC7"/>
<comment type="caution">
    <text evidence="3">The sequence shown here is derived from an EMBL/GenBank/DDBJ whole genome shotgun (WGS) entry which is preliminary data.</text>
</comment>
<evidence type="ECO:0000256" key="2">
    <source>
        <dbReference type="SAM" id="SignalP"/>
    </source>
</evidence>
<reference evidence="3" key="1">
    <citation type="submission" date="2018-03" db="EMBL/GenBank/DDBJ databases">
        <authorList>
            <person name="Guldener U."/>
        </authorList>
    </citation>
    <scope>NUCLEOTIDE SEQUENCE</scope>
</reference>
<dbReference type="EMBL" id="ONZQ02000001">
    <property type="protein sequence ID" value="SPN97604.1"/>
    <property type="molecule type" value="Genomic_DNA"/>
</dbReference>
<sequence>MRVSVISAVTVLALGAQGTLAGAISNPEPRELSVAEELEAEGFTIHQAQFTGDFGPNGESMTLNGTIQEVMAQAEKMQPGFTDKIHGLIADRHHGTAGRSDSRGPPVDNNRDDSWKTRLVGTKDCGLGDWTYENFILEGIDYLNVVPTGKSRLESYGCHRISCSDHSAIYQCWEPFQGAPDVYEKDWAYVADYAEGIVREWCPTKDNIGTNAYKIKGVRGKVWDPKGMAIHVRKDKC</sequence>
<evidence type="ECO:0000313" key="3">
    <source>
        <dbReference type="EMBL" id="SPN97604.1"/>
    </source>
</evidence>
<name>A0AAE8SRC7_9PEZI</name>
<feature type="region of interest" description="Disordered" evidence="1">
    <location>
        <begin position="94"/>
        <end position="115"/>
    </location>
</feature>